<proteinExistence type="predicted"/>
<protein>
    <submittedName>
        <fullName evidence="3">Zinc-ribbon domain containing protein</fullName>
    </submittedName>
</protein>
<dbReference type="Pfam" id="PF13451">
    <property type="entry name" value="zf_Tbcl"/>
    <property type="match status" value="1"/>
</dbReference>
<dbReference type="Proteomes" id="UP000516046">
    <property type="component" value="Chromosome"/>
</dbReference>
<name>A0A7G9WKT4_9FIRM</name>
<keyword evidence="4" id="KW-1185">Reference proteome</keyword>
<gene>
    <name evidence="3" type="ORF">H6X83_06780</name>
</gene>
<evidence type="ECO:0000313" key="3">
    <source>
        <dbReference type="EMBL" id="QNO19296.1"/>
    </source>
</evidence>
<accession>A0A7G9WKT4</accession>
<organism evidence="3 4">
    <name type="scientific">Caproicibacterium amylolyticum</name>
    <dbReference type="NCBI Taxonomy" id="2766537"/>
    <lineage>
        <taxon>Bacteria</taxon>
        <taxon>Bacillati</taxon>
        <taxon>Bacillota</taxon>
        <taxon>Clostridia</taxon>
        <taxon>Eubacteriales</taxon>
        <taxon>Oscillospiraceae</taxon>
        <taxon>Caproicibacterium</taxon>
    </lineage>
</organism>
<dbReference type="KEGG" id="caml:H6X83_06780"/>
<dbReference type="Pfam" id="PF23477">
    <property type="entry name" value="zf_Tbcl_2"/>
    <property type="match status" value="1"/>
</dbReference>
<reference evidence="3 4" key="1">
    <citation type="submission" date="2020-08" db="EMBL/GenBank/DDBJ databases">
        <authorList>
            <person name="Ren C."/>
            <person name="Gu Y."/>
            <person name="Xu Y."/>
        </authorList>
    </citation>
    <scope>NUCLEOTIDE SEQUENCE [LARGE SCALE GENOMIC DNA]</scope>
    <source>
        <strain evidence="3 4">LBM18003</strain>
    </source>
</reference>
<dbReference type="EMBL" id="CP060696">
    <property type="protein sequence ID" value="QNO19296.1"/>
    <property type="molecule type" value="Genomic_DNA"/>
</dbReference>
<dbReference type="RefSeq" id="WP_212508362.1">
    <property type="nucleotide sequence ID" value="NZ_CP060696.1"/>
</dbReference>
<evidence type="ECO:0000259" key="1">
    <source>
        <dbReference type="Pfam" id="PF13451"/>
    </source>
</evidence>
<evidence type="ECO:0000259" key="2">
    <source>
        <dbReference type="Pfam" id="PF23477"/>
    </source>
</evidence>
<feature type="domain" description="Probable zinc-binding" evidence="1">
    <location>
        <begin position="3"/>
        <end position="47"/>
    </location>
</feature>
<dbReference type="NCBIfam" id="TIGR04272">
    <property type="entry name" value="cxxc_cxxc_Mbark"/>
    <property type="match status" value="1"/>
</dbReference>
<dbReference type="InterPro" id="IPR025306">
    <property type="entry name" value="Zn-bnd_dom_prob"/>
</dbReference>
<evidence type="ECO:0000313" key="4">
    <source>
        <dbReference type="Proteomes" id="UP000516046"/>
    </source>
</evidence>
<sequence length="91" mass="10416">MYQDKTLVCKECGAEFVFTAGEQEFYAAKGFVNEPQRCKACRDKRKNGGHQEREMFTAVCAGCGKEAKVPFKPRDDRPVYCSECFAKMREE</sequence>
<dbReference type="AlphaFoldDB" id="A0A7G9WKT4"/>
<feature type="domain" description="CxxC-x17-CxxC" evidence="2">
    <location>
        <begin position="53"/>
        <end position="89"/>
    </location>
</feature>
<dbReference type="InterPro" id="IPR026363">
    <property type="entry name" value="CxxC-x17-CxxC_dom"/>
</dbReference>